<dbReference type="RefSeq" id="WP_272750584.1">
    <property type="nucleotide sequence ID" value="NZ_JAQQLF010000002.1"/>
</dbReference>
<evidence type="ECO:0000259" key="3">
    <source>
        <dbReference type="Pfam" id="PF10531"/>
    </source>
</evidence>
<proteinExistence type="predicted"/>
<keyword evidence="5" id="KW-1185">Reference proteome</keyword>
<comment type="caution">
    <text evidence="4">The sequence shown here is derived from an EMBL/GenBank/DDBJ whole genome shotgun (WGS) entry which is preliminary data.</text>
</comment>
<dbReference type="Pfam" id="PF02563">
    <property type="entry name" value="Poly_export"/>
    <property type="match status" value="1"/>
</dbReference>
<organism evidence="4 5">
    <name type="scientific">Vogesella aquatica</name>
    <dbReference type="NCBI Taxonomy" id="2984206"/>
    <lineage>
        <taxon>Bacteria</taxon>
        <taxon>Pseudomonadati</taxon>
        <taxon>Pseudomonadota</taxon>
        <taxon>Betaproteobacteria</taxon>
        <taxon>Neisseriales</taxon>
        <taxon>Chromobacteriaceae</taxon>
        <taxon>Vogesella</taxon>
    </lineage>
</organism>
<dbReference type="PANTHER" id="PTHR33619">
    <property type="entry name" value="POLYSACCHARIDE EXPORT PROTEIN GFCE-RELATED"/>
    <property type="match status" value="1"/>
</dbReference>
<dbReference type="Pfam" id="PF10531">
    <property type="entry name" value="SLBB"/>
    <property type="match status" value="1"/>
</dbReference>
<accession>A0ABT5IWZ6</accession>
<evidence type="ECO:0000313" key="4">
    <source>
        <dbReference type="EMBL" id="MDC7716149.1"/>
    </source>
</evidence>
<dbReference type="InterPro" id="IPR019554">
    <property type="entry name" value="Soluble_ligand-bd"/>
</dbReference>
<dbReference type="EMBL" id="JAQQLF010000002">
    <property type="protein sequence ID" value="MDC7716149.1"/>
    <property type="molecule type" value="Genomic_DNA"/>
</dbReference>
<evidence type="ECO:0000259" key="2">
    <source>
        <dbReference type="Pfam" id="PF02563"/>
    </source>
</evidence>
<evidence type="ECO:0000313" key="5">
    <source>
        <dbReference type="Proteomes" id="UP001219956"/>
    </source>
</evidence>
<feature type="domain" description="Soluble ligand binding" evidence="3">
    <location>
        <begin position="102"/>
        <end position="148"/>
    </location>
</feature>
<protein>
    <submittedName>
        <fullName evidence="4">Polysaccharide export protein</fullName>
    </submittedName>
</protein>
<dbReference type="InterPro" id="IPR049712">
    <property type="entry name" value="Poly_export"/>
</dbReference>
<dbReference type="Proteomes" id="UP001219956">
    <property type="component" value="Unassembled WGS sequence"/>
</dbReference>
<name>A0ABT5IWZ6_9NEIS</name>
<feature type="domain" description="Polysaccharide export protein N-terminal" evidence="2">
    <location>
        <begin position="23"/>
        <end position="96"/>
    </location>
</feature>
<reference evidence="4 5" key="1">
    <citation type="submission" date="2023-01" db="EMBL/GenBank/DDBJ databases">
        <title>Novel species of the genus Vogesella isolated from rivers.</title>
        <authorList>
            <person name="Lu H."/>
        </authorList>
    </citation>
    <scope>NUCLEOTIDE SEQUENCE [LARGE SCALE GENOMIC DNA]</scope>
    <source>
        <strain evidence="4 5">DC21W</strain>
    </source>
</reference>
<dbReference type="InterPro" id="IPR003715">
    <property type="entry name" value="Poly_export_N"/>
</dbReference>
<dbReference type="PANTHER" id="PTHR33619:SF3">
    <property type="entry name" value="POLYSACCHARIDE EXPORT PROTEIN GFCE-RELATED"/>
    <property type="match status" value="1"/>
</dbReference>
<keyword evidence="1" id="KW-0732">Signal</keyword>
<gene>
    <name evidence="4" type="ORF">PQU95_02780</name>
</gene>
<dbReference type="Gene3D" id="3.10.560.10">
    <property type="entry name" value="Outer membrane lipoprotein wza domain like"/>
    <property type="match status" value="1"/>
</dbReference>
<dbReference type="Gene3D" id="3.30.1950.10">
    <property type="entry name" value="wza like domain"/>
    <property type="match status" value="1"/>
</dbReference>
<evidence type="ECO:0000256" key="1">
    <source>
        <dbReference type="ARBA" id="ARBA00022729"/>
    </source>
</evidence>
<sequence length="175" mass="19107">MQPLAASAQTTLQVPADAASLFSTYQLGAGDMLTIRVLGEPELTLEKIRLTDAGTLSYPVLGEIRLLGLTVGELEKIITDGLRGRYLKNPQVSVQMDEYRPFYVNGLVEKPGSYPYQPALTVRKAASIAGGLKIRASVDKVYVIRANDKNQEAIKADMNTPIYPGDTVIVEQSFF</sequence>